<evidence type="ECO:0000313" key="9">
    <source>
        <dbReference type="Proteomes" id="UP000026915"/>
    </source>
</evidence>
<dbReference type="InterPro" id="IPR032861">
    <property type="entry name" value="TAXi_N"/>
</dbReference>
<keyword evidence="6" id="KW-0732">Signal</keyword>
<dbReference type="GO" id="GO:0004190">
    <property type="term" value="F:aspartic-type endopeptidase activity"/>
    <property type="evidence" value="ECO:0000318"/>
    <property type="project" value="GO_Central"/>
</dbReference>
<name>A0A061F711_THECC</name>
<organism evidence="8 9">
    <name type="scientific">Theobroma cacao</name>
    <name type="common">Cacao</name>
    <name type="synonym">Cocoa</name>
    <dbReference type="NCBI Taxonomy" id="3641"/>
    <lineage>
        <taxon>Eukaryota</taxon>
        <taxon>Viridiplantae</taxon>
        <taxon>Streptophyta</taxon>
        <taxon>Embryophyta</taxon>
        <taxon>Tracheophyta</taxon>
        <taxon>Spermatophyta</taxon>
        <taxon>Magnoliopsida</taxon>
        <taxon>eudicotyledons</taxon>
        <taxon>Gunneridae</taxon>
        <taxon>Pentapetalae</taxon>
        <taxon>rosids</taxon>
        <taxon>malvids</taxon>
        <taxon>Malvales</taxon>
        <taxon>Malvaceae</taxon>
        <taxon>Byttnerioideae</taxon>
        <taxon>Theobroma</taxon>
    </lineage>
</organism>
<evidence type="ECO:0000256" key="6">
    <source>
        <dbReference type="SAM" id="SignalP"/>
    </source>
</evidence>
<dbReference type="InterPro" id="IPR051708">
    <property type="entry name" value="Plant_Aspart_Prot_A1"/>
</dbReference>
<evidence type="ECO:0000256" key="3">
    <source>
        <dbReference type="ARBA" id="ARBA00022750"/>
    </source>
</evidence>
<dbReference type="HOGENOM" id="CLU_005738_8_5_1"/>
<dbReference type="Pfam" id="PF14543">
    <property type="entry name" value="TAXi_N"/>
    <property type="match status" value="1"/>
</dbReference>
<evidence type="ECO:0000256" key="5">
    <source>
        <dbReference type="ARBA" id="ARBA00023180"/>
    </source>
</evidence>
<dbReference type="PROSITE" id="PS51767">
    <property type="entry name" value="PEPTIDASE_A1"/>
    <property type="match status" value="1"/>
</dbReference>
<keyword evidence="2" id="KW-0645">Protease</keyword>
<feature type="signal peptide" evidence="6">
    <location>
        <begin position="1"/>
        <end position="25"/>
    </location>
</feature>
<evidence type="ECO:0000256" key="1">
    <source>
        <dbReference type="ARBA" id="ARBA00007447"/>
    </source>
</evidence>
<comment type="similarity">
    <text evidence="1">Belongs to the peptidase A1 family.</text>
</comment>
<dbReference type="STRING" id="3641.A0A061F711"/>
<dbReference type="Gramene" id="EOY12497">
    <property type="protein sequence ID" value="EOY12497"/>
    <property type="gene ID" value="TCM_030986"/>
</dbReference>
<dbReference type="InterPro" id="IPR033121">
    <property type="entry name" value="PEPTIDASE_A1"/>
</dbReference>
<dbReference type="InParanoid" id="A0A061F711"/>
<proteinExistence type="inferred from homology"/>
<feature type="domain" description="Peptidase A1" evidence="7">
    <location>
        <begin position="95"/>
        <end position="454"/>
    </location>
</feature>
<gene>
    <name evidence="8" type="ORF">TCM_030986</name>
</gene>
<dbReference type="eggNOG" id="KOG1339">
    <property type="taxonomic scope" value="Eukaryota"/>
</dbReference>
<evidence type="ECO:0000259" key="7">
    <source>
        <dbReference type="PROSITE" id="PS51767"/>
    </source>
</evidence>
<dbReference type="InterPro" id="IPR034161">
    <property type="entry name" value="Pepsin-like_plant"/>
</dbReference>
<keyword evidence="9" id="KW-1185">Reference proteome</keyword>
<feature type="chain" id="PRO_5001602283" evidence="6">
    <location>
        <begin position="26"/>
        <end position="463"/>
    </location>
</feature>
<dbReference type="SUPFAM" id="SSF50630">
    <property type="entry name" value="Acid proteases"/>
    <property type="match status" value="1"/>
</dbReference>
<dbReference type="InterPro" id="IPR021109">
    <property type="entry name" value="Peptidase_aspartic_dom_sf"/>
</dbReference>
<dbReference type="InterPro" id="IPR032799">
    <property type="entry name" value="TAXi_C"/>
</dbReference>
<evidence type="ECO:0000256" key="4">
    <source>
        <dbReference type="ARBA" id="ARBA00022801"/>
    </source>
</evidence>
<keyword evidence="4" id="KW-0378">Hydrolase</keyword>
<accession>A0A061F711</accession>
<reference evidence="8 9" key="1">
    <citation type="journal article" date="2013" name="Genome Biol.">
        <title>The genome sequence of the most widely cultivated cacao type and its use to identify candidate genes regulating pod color.</title>
        <authorList>
            <person name="Motamayor J.C."/>
            <person name="Mockaitis K."/>
            <person name="Schmutz J."/>
            <person name="Haiminen N."/>
            <person name="Iii D.L."/>
            <person name="Cornejo O."/>
            <person name="Findley S.D."/>
            <person name="Zheng P."/>
            <person name="Utro F."/>
            <person name="Royaert S."/>
            <person name="Saski C."/>
            <person name="Jenkins J."/>
            <person name="Podicheti R."/>
            <person name="Zhao M."/>
            <person name="Scheffler B.E."/>
            <person name="Stack J.C."/>
            <person name="Feltus F.A."/>
            <person name="Mustiga G.M."/>
            <person name="Amores F."/>
            <person name="Phillips W."/>
            <person name="Marelli J.P."/>
            <person name="May G.D."/>
            <person name="Shapiro H."/>
            <person name="Ma J."/>
            <person name="Bustamante C.D."/>
            <person name="Schnell R.J."/>
            <person name="Main D."/>
            <person name="Gilbert D."/>
            <person name="Parida L."/>
            <person name="Kuhn D.N."/>
        </authorList>
    </citation>
    <scope>NUCLEOTIDE SEQUENCE [LARGE SCALE GENOMIC DNA]</scope>
    <source>
        <strain evidence="9">cv. Matina 1-6</strain>
    </source>
</reference>
<evidence type="ECO:0000256" key="2">
    <source>
        <dbReference type="ARBA" id="ARBA00022670"/>
    </source>
</evidence>
<dbReference type="PANTHER" id="PTHR47967:SF127">
    <property type="entry name" value="ASPARTIC PROTEINASE NEPENTHESIN-1-LIKE"/>
    <property type="match status" value="1"/>
</dbReference>
<protein>
    <submittedName>
        <fullName evidence="8">Aspartic proteinase nepenthesin-1, putative</fullName>
    </submittedName>
</protein>
<dbReference type="GO" id="GO:0005576">
    <property type="term" value="C:extracellular region"/>
    <property type="evidence" value="ECO:0000318"/>
    <property type="project" value="GO_Central"/>
</dbReference>
<keyword evidence="3" id="KW-0064">Aspartyl protease</keyword>
<sequence length="463" mass="52470">MAAIPFFSKAMLFLCLIAFFQVSFATSKPTGLSMKLIRRDSLYPGNLTKVERIKRLLQLSEFRAQYLDSVLRPNATADLDTVRVPIGRVPDNHLYVVELKIGSRLHPVKLLMDTGSGLIWTQCRPCKKCFRQQLPMYDSRTSTSYHKLPCTHPLCQGDYKRYKCYNNECVYSVRYGVDSRPNPPTTKGVASFESFQFPVDNIHTRVIDDMVFGCSKDNQNFDFSNGEISGILGLSLAPDSLATQLASKGITSYRFSYCLVPFSDELVRPSVLRFGDDIPPPVGNLQTTQILPNGFYHYHLELLDISVGWYRLGFQEQPGIFRVREDGSGGCLIDSGSLISTIDQNTIGRNAYKAVMRAFQAYYDSNNFKRIGKVVESLPLCYRSKPGFNDYMTMTLHFNGADYDIDGKYMHYFSEEDGYFCVALRPASRTILGSWQQQNMRIIINMDVAGLQWVTETCADDIP</sequence>
<dbReference type="Pfam" id="PF14541">
    <property type="entry name" value="TAXi_C"/>
    <property type="match status" value="1"/>
</dbReference>
<dbReference type="AlphaFoldDB" id="A0A061F711"/>
<dbReference type="Proteomes" id="UP000026915">
    <property type="component" value="Chromosome 7"/>
</dbReference>
<dbReference type="Gene3D" id="2.40.70.10">
    <property type="entry name" value="Acid Proteases"/>
    <property type="match status" value="2"/>
</dbReference>
<keyword evidence="5" id="KW-0325">Glycoprotein</keyword>
<dbReference type="CDD" id="cd05476">
    <property type="entry name" value="pepsin_A_like_plant"/>
    <property type="match status" value="1"/>
</dbReference>
<dbReference type="GO" id="GO:0006508">
    <property type="term" value="P:proteolysis"/>
    <property type="evidence" value="ECO:0007669"/>
    <property type="project" value="UniProtKB-KW"/>
</dbReference>
<dbReference type="PANTHER" id="PTHR47967">
    <property type="entry name" value="OS07G0603500 PROTEIN-RELATED"/>
    <property type="match status" value="1"/>
</dbReference>
<dbReference type="OMA" id="YNNECVY"/>
<dbReference type="EMBL" id="CM001885">
    <property type="protein sequence ID" value="EOY12497.1"/>
    <property type="molecule type" value="Genomic_DNA"/>
</dbReference>
<evidence type="ECO:0000313" key="8">
    <source>
        <dbReference type="EMBL" id="EOY12497.1"/>
    </source>
</evidence>